<dbReference type="Gene3D" id="3.30.470.20">
    <property type="entry name" value="ATP-grasp fold, B domain"/>
    <property type="match status" value="1"/>
</dbReference>
<dbReference type="Proteomes" id="UP001501302">
    <property type="component" value="Unassembled WGS sequence"/>
</dbReference>
<reference evidence="4" key="1">
    <citation type="journal article" date="2019" name="Int. J. Syst. Evol. Microbiol.">
        <title>The Global Catalogue of Microorganisms (GCM) 10K type strain sequencing project: providing services to taxonomists for standard genome sequencing and annotation.</title>
        <authorList>
            <consortium name="The Broad Institute Genomics Platform"/>
            <consortium name="The Broad Institute Genome Sequencing Center for Infectious Disease"/>
            <person name="Wu L."/>
            <person name="Ma J."/>
        </authorList>
    </citation>
    <scope>NUCLEOTIDE SEQUENCE [LARGE SCALE GENOMIC DNA]</scope>
    <source>
        <strain evidence="4">JCM 18285</strain>
    </source>
</reference>
<dbReference type="InterPro" id="IPR013815">
    <property type="entry name" value="ATP_grasp_subdomain_1"/>
</dbReference>
<dbReference type="InterPro" id="IPR003806">
    <property type="entry name" value="ATP-grasp_PylC-type"/>
</dbReference>
<evidence type="ECO:0000259" key="2">
    <source>
        <dbReference type="PROSITE" id="PS50975"/>
    </source>
</evidence>
<dbReference type="InterPro" id="IPR005479">
    <property type="entry name" value="CPAse_ATP-bd"/>
</dbReference>
<proteinExistence type="predicted"/>
<dbReference type="PANTHER" id="PTHR23132">
    <property type="entry name" value="D-ALANINE--D-ALANINE LIGASE"/>
    <property type="match status" value="1"/>
</dbReference>
<keyword evidence="1" id="KW-0547">Nucleotide-binding</keyword>
<dbReference type="InterPro" id="IPR011761">
    <property type="entry name" value="ATP-grasp"/>
</dbReference>
<protein>
    <recommendedName>
        <fullName evidence="2">ATP-grasp domain-containing protein</fullName>
    </recommendedName>
</protein>
<accession>A0ABP9GAA9</accession>
<dbReference type="EMBL" id="BAABJJ010000007">
    <property type="protein sequence ID" value="GAA4935230.1"/>
    <property type="molecule type" value="Genomic_DNA"/>
</dbReference>
<evidence type="ECO:0000313" key="3">
    <source>
        <dbReference type="EMBL" id="GAA4935230.1"/>
    </source>
</evidence>
<keyword evidence="4" id="KW-1185">Reference proteome</keyword>
<dbReference type="PROSITE" id="PS50975">
    <property type="entry name" value="ATP_GRASP"/>
    <property type="match status" value="1"/>
</dbReference>
<dbReference type="RefSeq" id="WP_345189929.1">
    <property type="nucleotide sequence ID" value="NZ_BAABJJ010000007.1"/>
</dbReference>
<dbReference type="Gene3D" id="3.30.1490.20">
    <property type="entry name" value="ATP-grasp fold, A domain"/>
    <property type="match status" value="1"/>
</dbReference>
<gene>
    <name evidence="3" type="ORF">GCM10023314_04460</name>
</gene>
<feature type="domain" description="ATP-grasp" evidence="2">
    <location>
        <begin position="43"/>
        <end position="228"/>
    </location>
</feature>
<dbReference type="PANTHER" id="PTHR23132:SF14">
    <property type="entry name" value="ATP-GRASP DOMAIN-CONTAINING PROTEIN"/>
    <property type="match status" value="1"/>
</dbReference>
<evidence type="ECO:0000313" key="4">
    <source>
        <dbReference type="Proteomes" id="UP001501302"/>
    </source>
</evidence>
<dbReference type="PROSITE" id="PS00866">
    <property type="entry name" value="CPSASE_1"/>
    <property type="match status" value="1"/>
</dbReference>
<name>A0ABP9GAA9_9FLAO</name>
<comment type="caution">
    <text evidence="3">The sequence shown here is derived from an EMBL/GenBank/DDBJ whole genome shotgun (WGS) entry which is preliminary data.</text>
</comment>
<keyword evidence="1" id="KW-0067">ATP-binding</keyword>
<dbReference type="Pfam" id="PF02655">
    <property type="entry name" value="ATP-grasp_3"/>
    <property type="match status" value="1"/>
</dbReference>
<sequence length="231" mass="26024">MPIYEMGIKTIVENIEKIKEPNKLCELPDIESLNSARNKGLLYLHLKENQIPCPNTLIVKPNSLVNLEDFSFPVIIKPAEDDGGGGGGGVGVEIVKNKEQVLSYYKTNQYKCDTIVQGFIQGCDFCCNALCKEGDLIAFSIQKGTVYRDGILTPRISFDFIENEELIESTKTLMKSLNWSGVVNIDWRYDENEKVFKVIEINTRFWLSTDASSIAGVNFPFLYCLSSLEKK</sequence>
<organism evidence="3 4">
    <name type="scientific">Algibacter agarivorans</name>
    <dbReference type="NCBI Taxonomy" id="1109741"/>
    <lineage>
        <taxon>Bacteria</taxon>
        <taxon>Pseudomonadati</taxon>
        <taxon>Bacteroidota</taxon>
        <taxon>Flavobacteriia</taxon>
        <taxon>Flavobacteriales</taxon>
        <taxon>Flavobacteriaceae</taxon>
        <taxon>Algibacter</taxon>
    </lineage>
</organism>
<evidence type="ECO:0000256" key="1">
    <source>
        <dbReference type="PROSITE-ProRule" id="PRU00409"/>
    </source>
</evidence>
<dbReference type="SUPFAM" id="SSF56059">
    <property type="entry name" value="Glutathione synthetase ATP-binding domain-like"/>
    <property type="match status" value="1"/>
</dbReference>